<reference evidence="6" key="1">
    <citation type="submission" date="2014-08" db="EMBL/GenBank/DDBJ databases">
        <authorList>
            <person name="Sharma Rahul"/>
            <person name="Thines Marco"/>
        </authorList>
    </citation>
    <scope>NUCLEOTIDE SEQUENCE</scope>
</reference>
<evidence type="ECO:0000256" key="5">
    <source>
        <dbReference type="SAM" id="MobiDB-lite"/>
    </source>
</evidence>
<comment type="subcellular location">
    <subcellularLocation>
        <location evidence="1">Membrane</location>
        <topology evidence="1">Multi-pass membrane protein</topology>
    </subcellularLocation>
</comment>
<dbReference type="EMBL" id="LN483332">
    <property type="protein sequence ID" value="CED85582.1"/>
    <property type="molecule type" value="Genomic_DNA"/>
</dbReference>
<organism evidence="6">
    <name type="scientific">Phaffia rhodozyma</name>
    <name type="common">Yeast</name>
    <name type="synonym">Xanthophyllomyces dendrorhous</name>
    <dbReference type="NCBI Taxonomy" id="264483"/>
    <lineage>
        <taxon>Eukaryota</taxon>
        <taxon>Fungi</taxon>
        <taxon>Dikarya</taxon>
        <taxon>Basidiomycota</taxon>
        <taxon>Agaricomycotina</taxon>
        <taxon>Tremellomycetes</taxon>
        <taxon>Cystofilobasidiales</taxon>
        <taxon>Mrakiaceae</taxon>
        <taxon>Phaffia</taxon>
    </lineage>
</organism>
<keyword evidence="3" id="KW-1133">Transmembrane helix</keyword>
<protein>
    <submittedName>
        <fullName evidence="6">Predicted membrane protein</fullName>
    </submittedName>
</protein>
<keyword evidence="4" id="KW-0472">Membrane</keyword>
<dbReference type="Pfam" id="PF04061">
    <property type="entry name" value="ORMDL"/>
    <property type="match status" value="1"/>
</dbReference>
<evidence type="ECO:0000256" key="1">
    <source>
        <dbReference type="ARBA" id="ARBA00004141"/>
    </source>
</evidence>
<dbReference type="PANTHER" id="PTHR12665">
    <property type="entry name" value="ORMDL PROTEINS"/>
    <property type="match status" value="1"/>
</dbReference>
<feature type="region of interest" description="Disordered" evidence="5">
    <location>
        <begin position="300"/>
        <end position="334"/>
    </location>
</feature>
<feature type="compositionally biased region" description="Low complexity" evidence="5">
    <location>
        <begin position="105"/>
        <end position="120"/>
    </location>
</feature>
<evidence type="ECO:0000256" key="4">
    <source>
        <dbReference type="ARBA" id="ARBA00023136"/>
    </source>
</evidence>
<dbReference type="InterPro" id="IPR007203">
    <property type="entry name" value="ORMDL"/>
</dbReference>
<dbReference type="GO" id="GO:0005789">
    <property type="term" value="C:endoplasmic reticulum membrane"/>
    <property type="evidence" value="ECO:0007669"/>
    <property type="project" value="InterPro"/>
</dbReference>
<evidence type="ECO:0000256" key="3">
    <source>
        <dbReference type="ARBA" id="ARBA00022989"/>
    </source>
</evidence>
<evidence type="ECO:0000313" key="6">
    <source>
        <dbReference type="EMBL" id="CED85582.1"/>
    </source>
</evidence>
<proteinExistence type="predicted"/>
<evidence type="ECO:0000256" key="2">
    <source>
        <dbReference type="ARBA" id="ARBA00022692"/>
    </source>
</evidence>
<sequence>MSSSPYQSSPKFQISQPSPVDRHSTFIPEPAPVSSIAMPSPPSSSSSLLSSSQQQTTRSRSSSSPLAFMNRSPSRTMPTLHRHHSHVPKGASVDETRTPVSVLMAGASSLTGSDSSSTGAKRNRARSASLVTMKEVGVGEGENDMADLGSSGTENWKWVDGKGAWIIHIILILVCKVLFDSIPGIGHDLSWTLVNCGYMMVTYLIFHSMTGLPFENIQTTGGAYDDLTLWEQIDNGAQYTPAKKWLTSVPIGLFLISTHYTKYEPVLFSVNVGAVVCVLIPKLPALHRLRFRFFEAPMETPYPSRPSSPMKGRSEASIPEEVEDEVLIGSRSAR</sequence>
<keyword evidence="2" id="KW-0812">Transmembrane</keyword>
<feature type="compositionally biased region" description="Polar residues" evidence="5">
    <location>
        <begin position="1"/>
        <end position="18"/>
    </location>
</feature>
<feature type="compositionally biased region" description="Low complexity" evidence="5">
    <location>
        <begin position="43"/>
        <end position="66"/>
    </location>
</feature>
<accession>A0A0F7STS9</accession>
<dbReference type="AlphaFoldDB" id="A0A0F7STS9"/>
<name>A0A0F7STS9_PHARH</name>
<feature type="region of interest" description="Disordered" evidence="5">
    <location>
        <begin position="1"/>
        <end position="128"/>
    </location>
</feature>